<reference evidence="7 8" key="1">
    <citation type="submission" date="2024-02" db="EMBL/GenBank/DDBJ databases">
        <authorList>
            <person name="Chen Y."/>
            <person name="Shah S."/>
            <person name="Dougan E. K."/>
            <person name="Thang M."/>
            <person name="Chan C."/>
        </authorList>
    </citation>
    <scope>NUCLEOTIDE SEQUENCE [LARGE SCALE GENOMIC DNA]</scope>
</reference>
<protein>
    <submittedName>
        <fullName evidence="7">E3 ubiquitin-protein ligase RNF43 (RING finger protein 43) (RING-type E3 ubiquitin transferase RNF43)</fullName>
    </submittedName>
</protein>
<accession>A0ABP0IXN8</accession>
<feature type="domain" description="RING-type" evidence="6">
    <location>
        <begin position="185"/>
        <end position="231"/>
    </location>
</feature>
<keyword evidence="1" id="KW-0479">Metal-binding</keyword>
<organism evidence="7 8">
    <name type="scientific">Durusdinium trenchii</name>
    <dbReference type="NCBI Taxonomy" id="1381693"/>
    <lineage>
        <taxon>Eukaryota</taxon>
        <taxon>Sar</taxon>
        <taxon>Alveolata</taxon>
        <taxon>Dinophyceae</taxon>
        <taxon>Suessiales</taxon>
        <taxon>Symbiodiniaceae</taxon>
        <taxon>Durusdinium</taxon>
    </lineage>
</organism>
<dbReference type="Proteomes" id="UP001642464">
    <property type="component" value="Unassembled WGS sequence"/>
</dbReference>
<name>A0ABP0IXN8_9DINO</name>
<proteinExistence type="predicted"/>
<keyword evidence="8" id="KW-1185">Reference proteome</keyword>
<evidence type="ECO:0000256" key="3">
    <source>
        <dbReference type="ARBA" id="ARBA00022833"/>
    </source>
</evidence>
<dbReference type="Pfam" id="PF13639">
    <property type="entry name" value="zf-RING_2"/>
    <property type="match status" value="1"/>
</dbReference>
<gene>
    <name evidence="7" type="ORF">SCF082_LOCUS9210</name>
</gene>
<evidence type="ECO:0000256" key="1">
    <source>
        <dbReference type="ARBA" id="ARBA00022723"/>
    </source>
</evidence>
<dbReference type="GO" id="GO:0016740">
    <property type="term" value="F:transferase activity"/>
    <property type="evidence" value="ECO:0007669"/>
    <property type="project" value="UniProtKB-KW"/>
</dbReference>
<sequence>MHRAPSRGDEEAPRPRSRSRQRSSGRQRLTFGRHFGRRYSEVAQSDPGYCRWALSIGHPQGDLRHFVQWLQRRNSAPEEYGDDDEGESEEEADDLEHEESSMPLGRYAPGPFFLNNVNDFSGILGRIQVQIEQAAARLGELRQRQVDKPERRVCSSEMLKLLIEQLPRVTYSASLFSGTPHPESCPICMEDFAAWESGQASEIVLTPCLHTFHVGCISGWLGKRHECPSCRWDITDLGEEQVMAAKCGDSWSSVVRRAMSSSSGVNRAAMRLPENLEIVVSDEE</sequence>
<keyword evidence="2 4" id="KW-0863">Zinc-finger</keyword>
<dbReference type="InterPro" id="IPR013083">
    <property type="entry name" value="Znf_RING/FYVE/PHD"/>
</dbReference>
<feature type="compositionally biased region" description="Basic and acidic residues" evidence="5">
    <location>
        <begin position="1"/>
        <end position="14"/>
    </location>
</feature>
<feature type="region of interest" description="Disordered" evidence="5">
    <location>
        <begin position="76"/>
        <end position="102"/>
    </location>
</feature>
<evidence type="ECO:0000313" key="8">
    <source>
        <dbReference type="Proteomes" id="UP001642464"/>
    </source>
</evidence>
<evidence type="ECO:0000256" key="5">
    <source>
        <dbReference type="SAM" id="MobiDB-lite"/>
    </source>
</evidence>
<dbReference type="PROSITE" id="PS50089">
    <property type="entry name" value="ZF_RING_2"/>
    <property type="match status" value="1"/>
</dbReference>
<dbReference type="PANTHER" id="PTHR45931">
    <property type="entry name" value="SI:CH211-59O9.10"/>
    <property type="match status" value="1"/>
</dbReference>
<evidence type="ECO:0000259" key="6">
    <source>
        <dbReference type="PROSITE" id="PS50089"/>
    </source>
</evidence>
<dbReference type="SMART" id="SM00184">
    <property type="entry name" value="RING"/>
    <property type="match status" value="1"/>
</dbReference>
<dbReference type="InterPro" id="IPR051834">
    <property type="entry name" value="RING_finger_E3_ligase"/>
</dbReference>
<dbReference type="Gene3D" id="3.30.40.10">
    <property type="entry name" value="Zinc/RING finger domain, C3HC4 (zinc finger)"/>
    <property type="match status" value="1"/>
</dbReference>
<dbReference type="InterPro" id="IPR001841">
    <property type="entry name" value="Znf_RING"/>
</dbReference>
<dbReference type="EMBL" id="CAXAMM010005335">
    <property type="protein sequence ID" value="CAK9006877.1"/>
    <property type="molecule type" value="Genomic_DNA"/>
</dbReference>
<feature type="region of interest" description="Disordered" evidence="5">
    <location>
        <begin position="1"/>
        <end position="31"/>
    </location>
</feature>
<feature type="compositionally biased region" description="Basic residues" evidence="5">
    <location>
        <begin position="15"/>
        <end position="25"/>
    </location>
</feature>
<comment type="caution">
    <text evidence="7">The sequence shown here is derived from an EMBL/GenBank/DDBJ whole genome shotgun (WGS) entry which is preliminary data.</text>
</comment>
<evidence type="ECO:0000256" key="4">
    <source>
        <dbReference type="PROSITE-ProRule" id="PRU00175"/>
    </source>
</evidence>
<feature type="compositionally biased region" description="Acidic residues" evidence="5">
    <location>
        <begin position="79"/>
        <end position="97"/>
    </location>
</feature>
<keyword evidence="3" id="KW-0862">Zinc</keyword>
<evidence type="ECO:0000256" key="2">
    <source>
        <dbReference type="ARBA" id="ARBA00022771"/>
    </source>
</evidence>
<evidence type="ECO:0000313" key="7">
    <source>
        <dbReference type="EMBL" id="CAK9006877.1"/>
    </source>
</evidence>
<dbReference type="SUPFAM" id="SSF57850">
    <property type="entry name" value="RING/U-box"/>
    <property type="match status" value="1"/>
</dbReference>
<dbReference type="PANTHER" id="PTHR45931:SF23">
    <property type="entry name" value="OS12G0134500 PROTEIN"/>
    <property type="match status" value="1"/>
</dbReference>
<keyword evidence="7" id="KW-0808">Transferase</keyword>